<keyword evidence="3" id="KW-1185">Reference proteome</keyword>
<comment type="caution">
    <text evidence="2">The sequence shown here is derived from an EMBL/GenBank/DDBJ whole genome shotgun (WGS) entry which is preliminary data.</text>
</comment>
<dbReference type="Proteomes" id="UP000538666">
    <property type="component" value="Unassembled WGS sequence"/>
</dbReference>
<dbReference type="EMBL" id="JACHEK010000001">
    <property type="protein sequence ID" value="MBB6142546.1"/>
    <property type="molecule type" value="Genomic_DNA"/>
</dbReference>
<dbReference type="SUPFAM" id="SSF53335">
    <property type="entry name" value="S-adenosyl-L-methionine-dependent methyltransferases"/>
    <property type="match status" value="1"/>
</dbReference>
<dbReference type="Gene3D" id="3.40.50.150">
    <property type="entry name" value="Vaccinia Virus protein VP39"/>
    <property type="match status" value="1"/>
</dbReference>
<dbReference type="InterPro" id="IPR013217">
    <property type="entry name" value="Methyltransf_12"/>
</dbReference>
<organism evidence="2 3">
    <name type="scientific">Silvibacterium bohemicum</name>
    <dbReference type="NCBI Taxonomy" id="1577686"/>
    <lineage>
        <taxon>Bacteria</taxon>
        <taxon>Pseudomonadati</taxon>
        <taxon>Acidobacteriota</taxon>
        <taxon>Terriglobia</taxon>
        <taxon>Terriglobales</taxon>
        <taxon>Acidobacteriaceae</taxon>
        <taxon>Silvibacterium</taxon>
    </lineage>
</organism>
<dbReference type="RefSeq" id="WP_050057756.1">
    <property type="nucleotide sequence ID" value="NZ_JACHEK010000001.1"/>
</dbReference>
<name>A0A841JMG6_9BACT</name>
<keyword evidence="2" id="KW-0808">Transferase</keyword>
<dbReference type="GO" id="GO:0008168">
    <property type="term" value="F:methyltransferase activity"/>
    <property type="evidence" value="ECO:0007669"/>
    <property type="project" value="UniProtKB-KW"/>
</dbReference>
<dbReference type="OrthoDB" id="9795634at2"/>
<evidence type="ECO:0000313" key="3">
    <source>
        <dbReference type="Proteomes" id="UP000538666"/>
    </source>
</evidence>
<reference evidence="2 3" key="1">
    <citation type="submission" date="2020-08" db="EMBL/GenBank/DDBJ databases">
        <title>Genomic Encyclopedia of Type Strains, Phase IV (KMG-IV): sequencing the most valuable type-strain genomes for metagenomic binning, comparative biology and taxonomic classification.</title>
        <authorList>
            <person name="Goeker M."/>
        </authorList>
    </citation>
    <scope>NUCLEOTIDE SEQUENCE [LARGE SCALE GENOMIC DNA]</scope>
    <source>
        <strain evidence="2 3">DSM 103733</strain>
    </source>
</reference>
<dbReference type="AlphaFoldDB" id="A0A841JMG6"/>
<protein>
    <submittedName>
        <fullName evidence="2">Ubiquinone/menaquinone biosynthesis C-methylase UbiE</fullName>
    </submittedName>
</protein>
<accession>A0A841JMG6</accession>
<dbReference type="GO" id="GO:0032259">
    <property type="term" value="P:methylation"/>
    <property type="evidence" value="ECO:0007669"/>
    <property type="project" value="UniProtKB-KW"/>
</dbReference>
<sequence length="204" mass="22737">MNISEAADLIRIDKISGDRPQTWCDLGCGTGTFTLALATLLPAGSVIHAIDKDEKSLSQIPDRYQDVTIRKEVATLTGSNLPLPPLDGVLIANLLHYIEDQATLTARLRTLSQRLLVVEYDERARSQWIPYPIGFSALRALLLEQGFTEIVKIGTRVSRYAGELYSVWAESRPKESQNFDAPVRTVPRLLNRPPEQLGNALRNQ</sequence>
<keyword evidence="2" id="KW-0830">Ubiquinone</keyword>
<keyword evidence="2" id="KW-0489">Methyltransferase</keyword>
<dbReference type="InterPro" id="IPR029063">
    <property type="entry name" value="SAM-dependent_MTases_sf"/>
</dbReference>
<gene>
    <name evidence="2" type="ORF">HNQ77_000484</name>
</gene>
<evidence type="ECO:0000259" key="1">
    <source>
        <dbReference type="Pfam" id="PF08242"/>
    </source>
</evidence>
<dbReference type="Pfam" id="PF08242">
    <property type="entry name" value="Methyltransf_12"/>
    <property type="match status" value="1"/>
</dbReference>
<feature type="domain" description="Methyltransferase type 12" evidence="1">
    <location>
        <begin position="25"/>
        <end position="111"/>
    </location>
</feature>
<proteinExistence type="predicted"/>
<dbReference type="CDD" id="cd02440">
    <property type="entry name" value="AdoMet_MTases"/>
    <property type="match status" value="1"/>
</dbReference>
<evidence type="ECO:0000313" key="2">
    <source>
        <dbReference type="EMBL" id="MBB6142546.1"/>
    </source>
</evidence>